<dbReference type="PANTHER" id="PTHR32039:SF7">
    <property type="entry name" value="COMPETENCE PROTEIN COMM"/>
    <property type="match status" value="1"/>
</dbReference>
<evidence type="ECO:0000259" key="2">
    <source>
        <dbReference type="SMART" id="SM00382"/>
    </source>
</evidence>
<organism evidence="3 4">
    <name type="scientific">Zwartia hollandica</name>
    <dbReference type="NCBI Taxonomy" id="324606"/>
    <lineage>
        <taxon>Bacteria</taxon>
        <taxon>Pseudomonadati</taxon>
        <taxon>Pseudomonadota</taxon>
        <taxon>Betaproteobacteria</taxon>
        <taxon>Burkholderiales</taxon>
        <taxon>Alcaligenaceae</taxon>
        <taxon>Zwartia</taxon>
    </lineage>
</organism>
<dbReference type="Proteomes" id="UP000739565">
    <property type="component" value="Unassembled WGS sequence"/>
</dbReference>
<protein>
    <submittedName>
        <fullName evidence="3">YifB family Mg chelatase-like AAA ATPase</fullName>
    </submittedName>
</protein>
<dbReference type="Pfam" id="PF01078">
    <property type="entry name" value="Mg_chelatase"/>
    <property type="match status" value="1"/>
</dbReference>
<keyword evidence="4" id="KW-1185">Reference proteome</keyword>
<dbReference type="InterPro" id="IPR014721">
    <property type="entry name" value="Ribsml_uS5_D2-typ_fold_subgr"/>
</dbReference>
<dbReference type="SUPFAM" id="SSF52540">
    <property type="entry name" value="P-loop containing nucleoside triphosphate hydrolases"/>
    <property type="match status" value="1"/>
</dbReference>
<comment type="similarity">
    <text evidence="1">Belongs to the Mg-chelatase subunits D/I family. ComM subfamily.</text>
</comment>
<sequence>MSLAILLSRSLVGLDAPLVRVETHLGVGLPAFHIVGLADAEVRESRERVRAAILSTGLAFPSGRLIVNLSPADLPKESGRFDLPIALGVLLVSGQIKVVAPGMLLSMVFAGELSLTGALVPTRGAIALGLAVARTQPDCVLILPMSNAIEATNIPELRVLGANSLAEVVAHIQGVSTLQRLRPRDVSASPQESACLSDVRGQTMAKRALEVAASGGHSLLMCGAPGVGKSMLAKRLPGILPPLTNKQALELAAISAYAGLDTAISNQRPVRSPHHSASAVAIIGGGARPTPGEVSLAHHGVLFLDELPEYDRKVREGLREPLENGVVCISRAKGRCEFPAKFQLVATMNPCPCGWRGHLKRRCRCTETQVQSYQARVSGPVLDRIDLFVPLFQEVEDLVHEGISEASAQVASRVAAAWRVQVARQGVLNAHLADSSLDLQCGLDSNAKQLLASVAAQHHLSLRAVQRTRRVARTCADLDGCVAISRTHLSEAYRYRLTIGVQ</sequence>
<dbReference type="SUPFAM" id="SSF54211">
    <property type="entry name" value="Ribosomal protein S5 domain 2-like"/>
    <property type="match status" value="1"/>
</dbReference>
<dbReference type="SMART" id="SM00382">
    <property type="entry name" value="AAA"/>
    <property type="match status" value="1"/>
</dbReference>
<name>A0A953N9F3_9BURK</name>
<evidence type="ECO:0000313" key="3">
    <source>
        <dbReference type="EMBL" id="MBZ1349156.1"/>
    </source>
</evidence>
<dbReference type="InterPro" id="IPR000523">
    <property type="entry name" value="Mg_chelatse_chII-like_cat_dom"/>
</dbReference>
<dbReference type="NCBIfam" id="TIGR00368">
    <property type="entry name" value="YifB family Mg chelatase-like AAA ATPase"/>
    <property type="match status" value="1"/>
</dbReference>
<dbReference type="InterPro" id="IPR004482">
    <property type="entry name" value="Mg_chelat-rel"/>
</dbReference>
<dbReference type="RefSeq" id="WP_259659571.1">
    <property type="nucleotide sequence ID" value="NZ_JAHXRI010000001.1"/>
</dbReference>
<dbReference type="InterPro" id="IPR003593">
    <property type="entry name" value="AAA+_ATPase"/>
</dbReference>
<dbReference type="PANTHER" id="PTHR32039">
    <property type="entry name" value="MAGNESIUM-CHELATASE SUBUNIT CHLI"/>
    <property type="match status" value="1"/>
</dbReference>
<evidence type="ECO:0000313" key="4">
    <source>
        <dbReference type="Proteomes" id="UP000739565"/>
    </source>
</evidence>
<dbReference type="GO" id="GO:0005524">
    <property type="term" value="F:ATP binding"/>
    <property type="evidence" value="ECO:0007669"/>
    <property type="project" value="InterPro"/>
</dbReference>
<feature type="domain" description="AAA+ ATPase" evidence="2">
    <location>
        <begin position="215"/>
        <end position="352"/>
    </location>
</feature>
<proteinExistence type="inferred from homology"/>
<comment type="caution">
    <text evidence="3">The sequence shown here is derived from an EMBL/GenBank/DDBJ whole genome shotgun (WGS) entry which is preliminary data.</text>
</comment>
<dbReference type="InterPro" id="IPR027417">
    <property type="entry name" value="P-loop_NTPase"/>
</dbReference>
<dbReference type="InterPro" id="IPR045006">
    <property type="entry name" value="CHLI-like"/>
</dbReference>
<dbReference type="Gene3D" id="3.30.230.10">
    <property type="match status" value="1"/>
</dbReference>
<dbReference type="EMBL" id="JAHXRI010000001">
    <property type="protein sequence ID" value="MBZ1349156.1"/>
    <property type="molecule type" value="Genomic_DNA"/>
</dbReference>
<dbReference type="Gene3D" id="3.40.50.300">
    <property type="entry name" value="P-loop containing nucleotide triphosphate hydrolases"/>
    <property type="match status" value="1"/>
</dbReference>
<dbReference type="AlphaFoldDB" id="A0A953N9F3"/>
<dbReference type="InterPro" id="IPR020568">
    <property type="entry name" value="Ribosomal_Su5_D2-typ_SF"/>
</dbReference>
<gene>
    <name evidence="3" type="ORF">KZZ10_00720</name>
</gene>
<reference evidence="3" key="1">
    <citation type="submission" date="2021-07" db="EMBL/GenBank/DDBJ databases">
        <title>New genus and species of the family Alcaligenaceae.</title>
        <authorList>
            <person name="Hahn M.W."/>
        </authorList>
    </citation>
    <scope>NUCLEOTIDE SEQUENCE</scope>
    <source>
        <strain evidence="3">LF4-65</strain>
    </source>
</reference>
<dbReference type="Pfam" id="PF13541">
    <property type="entry name" value="ChlI"/>
    <property type="match status" value="1"/>
</dbReference>
<evidence type="ECO:0000256" key="1">
    <source>
        <dbReference type="ARBA" id="ARBA00006354"/>
    </source>
</evidence>
<dbReference type="InterPro" id="IPR025158">
    <property type="entry name" value="Mg_chelat-rel_C"/>
</dbReference>
<accession>A0A953N9F3</accession>
<dbReference type="Pfam" id="PF13335">
    <property type="entry name" value="Mg_chelatase_C"/>
    <property type="match status" value="1"/>
</dbReference>